<feature type="non-terminal residue" evidence="1">
    <location>
        <position position="84"/>
    </location>
</feature>
<comment type="caution">
    <text evidence="1">The sequence shown here is derived from an EMBL/GenBank/DDBJ whole genome shotgun (WGS) entry which is preliminary data.</text>
</comment>
<gene>
    <name evidence="1" type="ORF">BJ554DRAFT_250</name>
</gene>
<keyword evidence="2" id="KW-1185">Reference proteome</keyword>
<dbReference type="EMBL" id="JAEFCI010000811">
    <property type="protein sequence ID" value="KAG5463318.1"/>
    <property type="molecule type" value="Genomic_DNA"/>
</dbReference>
<sequence length="84" mass="9542">MITLPFRKSTRVKPLRHLRGSKARKQGFVRRIWGGGICRMRAGIRPGRYARRIHGPENLARRGFIGKTGRAGNCFAPGFLRQDP</sequence>
<evidence type="ECO:0000313" key="2">
    <source>
        <dbReference type="Proteomes" id="UP000673691"/>
    </source>
</evidence>
<name>A0A8H8A1A1_9FUNG</name>
<reference evidence="1 2" key="1">
    <citation type="journal article" name="Sci. Rep.">
        <title>Genome-scale phylogenetic analyses confirm Olpidium as the closest living zoosporic fungus to the non-flagellated, terrestrial fungi.</title>
        <authorList>
            <person name="Chang Y."/>
            <person name="Rochon D."/>
            <person name="Sekimoto S."/>
            <person name="Wang Y."/>
            <person name="Chovatia M."/>
            <person name="Sandor L."/>
            <person name="Salamov A."/>
            <person name="Grigoriev I.V."/>
            <person name="Stajich J.E."/>
            <person name="Spatafora J.W."/>
        </authorList>
    </citation>
    <scope>NUCLEOTIDE SEQUENCE [LARGE SCALE GENOMIC DNA]</scope>
    <source>
        <strain evidence="1">S191</strain>
    </source>
</reference>
<dbReference type="AlphaFoldDB" id="A0A8H8A1A1"/>
<proteinExistence type="predicted"/>
<protein>
    <submittedName>
        <fullName evidence="1">Uncharacterized protein</fullName>
    </submittedName>
</protein>
<evidence type="ECO:0000313" key="1">
    <source>
        <dbReference type="EMBL" id="KAG5463318.1"/>
    </source>
</evidence>
<organism evidence="1 2">
    <name type="scientific">Olpidium bornovanus</name>
    <dbReference type="NCBI Taxonomy" id="278681"/>
    <lineage>
        <taxon>Eukaryota</taxon>
        <taxon>Fungi</taxon>
        <taxon>Fungi incertae sedis</taxon>
        <taxon>Olpidiomycota</taxon>
        <taxon>Olpidiomycotina</taxon>
        <taxon>Olpidiomycetes</taxon>
        <taxon>Olpidiales</taxon>
        <taxon>Olpidiaceae</taxon>
        <taxon>Olpidium</taxon>
    </lineage>
</organism>
<accession>A0A8H8A1A1</accession>
<dbReference type="Proteomes" id="UP000673691">
    <property type="component" value="Unassembled WGS sequence"/>
</dbReference>